<accession>A0A080M977</accession>
<dbReference type="InterPro" id="IPR045851">
    <property type="entry name" value="AMP-bd_C_sf"/>
</dbReference>
<dbReference type="Gene3D" id="3.40.50.12780">
    <property type="entry name" value="N-terminal domain of ligase-like"/>
    <property type="match status" value="1"/>
</dbReference>
<protein>
    <submittedName>
        <fullName evidence="4">AMP-binding protein</fullName>
    </submittedName>
    <submittedName>
        <fullName evidence="3">Long-chain-fatty-acid--CoA ligase FadD15</fullName>
        <ecNumber evidence="3">6.2.1.3</ecNumber>
    </submittedName>
</protein>
<evidence type="ECO:0000256" key="1">
    <source>
        <dbReference type="ARBA" id="ARBA00022598"/>
    </source>
</evidence>
<evidence type="ECO:0000313" key="3">
    <source>
        <dbReference type="EMBL" id="KFB77531.1"/>
    </source>
</evidence>
<evidence type="ECO:0000313" key="5">
    <source>
        <dbReference type="Proteomes" id="UP000021315"/>
    </source>
</evidence>
<keyword evidence="5" id="KW-1185">Reference proteome</keyword>
<dbReference type="AlphaFoldDB" id="A0A080M977"/>
<reference evidence="4" key="3">
    <citation type="submission" date="2020-06" db="EMBL/GenBank/DDBJ databases">
        <authorList>
            <person name="Arumugam K."/>
            <person name="Besarab I."/>
            <person name="Haryono M."/>
            <person name="Bagci C."/>
            <person name="Beier S."/>
            <person name="Buchfink B."/>
            <person name="Gorska A."/>
            <person name="Qiu G."/>
            <person name="Huson D.H."/>
            <person name="Williams R.B."/>
        </authorList>
    </citation>
    <scope>NUCLEOTIDE SEQUENCE</scope>
    <source>
        <strain evidence="4">SSA1</strain>
    </source>
</reference>
<dbReference type="EC" id="6.2.1.3" evidence="3"/>
<dbReference type="GO" id="GO:0004467">
    <property type="term" value="F:long-chain fatty acid-CoA ligase activity"/>
    <property type="evidence" value="ECO:0007669"/>
    <property type="project" value="UniProtKB-EC"/>
</dbReference>
<dbReference type="EMBL" id="CP058708">
    <property type="protein sequence ID" value="QLH50370.1"/>
    <property type="molecule type" value="Genomic_DNA"/>
</dbReference>
<dbReference type="Proteomes" id="UP000021315">
    <property type="component" value="Unassembled WGS sequence"/>
</dbReference>
<dbReference type="EMBL" id="JDST02000024">
    <property type="protein sequence ID" value="KFB77531.1"/>
    <property type="molecule type" value="Genomic_DNA"/>
</dbReference>
<dbReference type="InterPro" id="IPR020845">
    <property type="entry name" value="AMP-binding_CS"/>
</dbReference>
<dbReference type="PANTHER" id="PTHR43767:SF8">
    <property type="entry name" value="LONG-CHAIN-FATTY-ACID--COA LIGASE"/>
    <property type="match status" value="1"/>
</dbReference>
<proteinExistence type="predicted"/>
<keyword evidence="1 3" id="KW-0436">Ligase</keyword>
<dbReference type="Gene3D" id="3.30.300.30">
    <property type="match status" value="1"/>
</dbReference>
<dbReference type="InterPro" id="IPR050237">
    <property type="entry name" value="ATP-dep_AMP-bd_enzyme"/>
</dbReference>
<dbReference type="KEGG" id="acog:HWD57_11675"/>
<feature type="domain" description="AMP-dependent synthetase/ligase" evidence="2">
    <location>
        <begin position="10"/>
        <end position="328"/>
    </location>
</feature>
<dbReference type="InterPro" id="IPR000873">
    <property type="entry name" value="AMP-dep_synth/lig_dom"/>
</dbReference>
<dbReference type="Pfam" id="PF23562">
    <property type="entry name" value="AMP-binding_C_3"/>
    <property type="match status" value="1"/>
</dbReference>
<dbReference type="InterPro" id="IPR042099">
    <property type="entry name" value="ANL_N_sf"/>
</dbReference>
<accession>A0A7D5NBR3</accession>
<reference evidence="4 6" key="2">
    <citation type="journal article" date="2019" name="Microbiome">
        <title>Annotated bacterial chromosomes from frame-shift-corrected long-read metagenomic data.</title>
        <authorList>
            <person name="Arumugam K."/>
            <person name="Bagci C."/>
            <person name="Bessarab I."/>
            <person name="Beier S."/>
            <person name="Buchfink B."/>
            <person name="Gorska A."/>
            <person name="Qiu G."/>
            <person name="Huson D.H."/>
            <person name="Williams R.B.H."/>
        </authorList>
    </citation>
    <scope>NUCLEOTIDE SEQUENCE [LARGE SCALE GENOMIC DNA]</scope>
    <source>
        <strain evidence="4">SSA1</strain>
    </source>
</reference>
<reference evidence="3 5" key="1">
    <citation type="submission" date="2014-02" db="EMBL/GenBank/DDBJ databases">
        <title>Expanding our view of genomic diversity in Candidatus Accumulibacter clades.</title>
        <authorList>
            <person name="Skennerton C.T."/>
            <person name="Barr J.J."/>
            <person name="Slater F.R."/>
            <person name="Bond P.L."/>
            <person name="Tyson G.W."/>
        </authorList>
    </citation>
    <scope>NUCLEOTIDE SEQUENCE [LARGE SCALE GENOMIC DNA]</scope>
    <source>
        <strain evidence="5">SK-02</strain>
    </source>
</reference>
<organism evidence="3 5">
    <name type="scientific">Candidatus Accumulibacter cognatus</name>
    <dbReference type="NCBI Taxonomy" id="2954383"/>
    <lineage>
        <taxon>Bacteria</taxon>
        <taxon>Pseudomonadati</taxon>
        <taxon>Pseudomonadota</taxon>
        <taxon>Betaproteobacteria</taxon>
        <taxon>Candidatus Accumulibacter</taxon>
    </lineage>
</organism>
<dbReference type="STRING" id="1453999.AW06_001390"/>
<evidence type="ECO:0000313" key="6">
    <source>
        <dbReference type="Proteomes" id="UP000509684"/>
    </source>
</evidence>
<gene>
    <name evidence="3" type="ORF">AW06_001390</name>
    <name evidence="4" type="ORF">HWD57_11675</name>
</gene>
<dbReference type="PANTHER" id="PTHR43767">
    <property type="entry name" value="LONG-CHAIN-FATTY-ACID--COA LIGASE"/>
    <property type="match status" value="1"/>
</dbReference>
<evidence type="ECO:0000313" key="4">
    <source>
        <dbReference type="EMBL" id="QLH50370.1"/>
    </source>
</evidence>
<evidence type="ECO:0000259" key="2">
    <source>
        <dbReference type="Pfam" id="PF00501"/>
    </source>
</evidence>
<dbReference type="RefSeq" id="WP_034946852.1">
    <property type="nucleotide sequence ID" value="NZ_JDST02000024.1"/>
</dbReference>
<dbReference type="PROSITE" id="PS00455">
    <property type="entry name" value="AMP_BINDING"/>
    <property type="match status" value="1"/>
</dbReference>
<dbReference type="SUPFAM" id="SSF56801">
    <property type="entry name" value="Acetyl-CoA synthetase-like"/>
    <property type="match status" value="1"/>
</dbReference>
<sequence length="498" mass="52231">MSAGILFAALAERAPDEVVLQGVTKTWCAAELRLEIEDLAGRLAGTRVLAVLADNGPAWAIADLAALRAGAVHLPLPGFFSQPQLAHALEQSAADTLLTDQPARIAELDLGFVSSGEWNGLTWMQRSLSAVFLPAGTAKISFTSGSTGAPRGVCLSAAGLMATARALVNRLADLPICTHLAVLPLSLLLENCAGIYAPLLRAARICLPDLSSLGWHGMAAFTPAALQRAVCAAAADSLILVPELLKAWTIFLATTQQRAPSGLSYVAVGGARVSPDLLFQAREWGLPVYEGYGLTECGSVVSLNRPGDDGINVGRPLDHLAVRIDDGEIRVEGRGFLGYVGDRSTGQAGIIAPVREFATGDLGRFGADGHLHLSGRRKNVLITSWGRNIAPEWVESILLAQPAIAQAVVTGDGKPWLSAVLVASPGVDRASLEAAVQRANNALPDYTRIGRWLAAAPFSTTNGLATGNGRPIRSAILSHHAAELAALYREREAADVVS</sequence>
<name>A0A080M977_9PROT</name>
<dbReference type="Pfam" id="PF00501">
    <property type="entry name" value="AMP-binding"/>
    <property type="match status" value="1"/>
</dbReference>
<dbReference type="Proteomes" id="UP000509684">
    <property type="component" value="Chromosome"/>
</dbReference>